<keyword evidence="2" id="KW-0274">FAD</keyword>
<sequence>MKLNRRLFLGTGTAAAATLSAPTVFADGHGKPRVVVVGGGAGGATAARYIAKDSKGAIDVTLIEPTRMYYTCFFSNLYLGGVKEIDDLGHSYGGLAAGGVNVVHDWAVAVDRDAKTVSLAGGGSVPYDKLILSPGIDFVEGAVEGWDLSAQNAMPHAYKGGSQTELLKAQLAAMPEGGTFAMVAPPNPYRCPPGPYERVSMVAHYLKANNPTAKIIVADPKPKFSKMALFQEGWGEHYDGMIDWIGEDFGGGEVSVDPNAMTVTIDGEVTKVDVCNVIPAMKAGRIAELAGVTDGNWAPVNAADMSTKADADVYVLGDASSQGDMPKSGFSANSQAKVCANAVRGALTGSKVFPAKFSNTCWSLIDTNDGVKVGATYEATDEKIAKVDGFISATGESAELRKATYEESEGWYAGITADMFG</sequence>
<dbReference type="InterPro" id="IPR015323">
    <property type="entry name" value="FlavoCytC_S_DH_flav-bd"/>
</dbReference>
<dbReference type="PANTHER" id="PTHR43755:SF1">
    <property type="entry name" value="FAD-DEPENDENT PYRIDINE NUCLEOTIDE-DISULPHIDE OXIDOREDUCTASE"/>
    <property type="match status" value="1"/>
</dbReference>
<dbReference type="InterPro" id="IPR037092">
    <property type="entry name" value="FlavoCytC_S_DH_flav-bd_sf"/>
</dbReference>
<feature type="signal peptide" evidence="3">
    <location>
        <begin position="1"/>
        <end position="26"/>
    </location>
</feature>
<dbReference type="FunFam" id="3.50.50.60:FF:000234">
    <property type="entry name" value="Flavocytochrome C sulfide dehydrogenase"/>
    <property type="match status" value="1"/>
</dbReference>
<evidence type="ECO:0000259" key="4">
    <source>
        <dbReference type="Pfam" id="PF07992"/>
    </source>
</evidence>
<dbReference type="EMBL" id="OMOR01000001">
    <property type="protein sequence ID" value="SPH21491.1"/>
    <property type="molecule type" value="Genomic_DNA"/>
</dbReference>
<dbReference type="Gene3D" id="3.50.50.60">
    <property type="entry name" value="FAD/NAD(P)-binding domain"/>
    <property type="match status" value="2"/>
</dbReference>
<dbReference type="InterPro" id="IPR016156">
    <property type="entry name" value="FAD/NAD-linked_Rdtase_dimer_sf"/>
</dbReference>
<name>A0A2R8BEJ6_9RHOB</name>
<evidence type="ECO:0000313" key="8">
    <source>
        <dbReference type="Proteomes" id="UP000244880"/>
    </source>
</evidence>
<dbReference type="SUPFAM" id="SSF55424">
    <property type="entry name" value="FAD/NAD-linked reductases, dimerisation (C-terminal) domain"/>
    <property type="match status" value="1"/>
</dbReference>
<feature type="domain" description="Sulfide dehydrogenase [flavocytochrome c] flavoprotein chain central" evidence="6">
    <location>
        <begin position="164"/>
        <end position="279"/>
    </location>
</feature>
<dbReference type="InterPro" id="IPR006311">
    <property type="entry name" value="TAT_signal"/>
</dbReference>
<keyword evidence="1" id="KW-0285">Flavoprotein</keyword>
<dbReference type="InterPro" id="IPR036188">
    <property type="entry name" value="FAD/NAD-bd_sf"/>
</dbReference>
<protein>
    <submittedName>
        <fullName evidence="7">Sulfide dehydrogenase [flavocytochrome c] flavoprotein chain</fullName>
        <ecNumber evidence="7">1.8.2.3</ecNumber>
    </submittedName>
</protein>
<dbReference type="Proteomes" id="UP000244880">
    <property type="component" value="Unassembled WGS sequence"/>
</dbReference>
<evidence type="ECO:0000256" key="2">
    <source>
        <dbReference type="ARBA" id="ARBA00022827"/>
    </source>
</evidence>
<evidence type="ECO:0000259" key="6">
    <source>
        <dbReference type="Pfam" id="PF21706"/>
    </source>
</evidence>
<dbReference type="SUPFAM" id="SSF51905">
    <property type="entry name" value="FAD/NAD(P)-binding domain"/>
    <property type="match status" value="2"/>
</dbReference>
<dbReference type="PROSITE" id="PS51318">
    <property type="entry name" value="TAT"/>
    <property type="match status" value="1"/>
</dbReference>
<feature type="domain" description="Flavocytochrome c sulphide dehydrogenase flavin-binding" evidence="5">
    <location>
        <begin position="355"/>
        <end position="420"/>
    </location>
</feature>
<dbReference type="EC" id="1.8.2.3" evidence="7"/>
<dbReference type="PANTHER" id="PTHR43755">
    <property type="match status" value="1"/>
</dbReference>
<dbReference type="Gene3D" id="3.90.760.10">
    <property type="entry name" value="Flavocytochrome c sulphide dehydrogenase, flavin-binding domain"/>
    <property type="match status" value="1"/>
</dbReference>
<keyword evidence="3" id="KW-0732">Signal</keyword>
<evidence type="ECO:0000259" key="5">
    <source>
        <dbReference type="Pfam" id="PF09242"/>
    </source>
</evidence>
<dbReference type="RefSeq" id="WP_108828569.1">
    <property type="nucleotide sequence ID" value="NZ_OMOR01000001.1"/>
</dbReference>
<dbReference type="AlphaFoldDB" id="A0A2R8BEJ6"/>
<evidence type="ECO:0000313" key="7">
    <source>
        <dbReference type="EMBL" id="SPH21491.1"/>
    </source>
</evidence>
<gene>
    <name evidence="7" type="primary">fccB</name>
    <name evidence="7" type="ORF">ASD8599_02243</name>
</gene>
<proteinExistence type="predicted"/>
<dbReference type="GO" id="GO:0070225">
    <property type="term" value="F:sulfide dehydrogenase activity"/>
    <property type="evidence" value="ECO:0007669"/>
    <property type="project" value="UniProtKB-EC"/>
</dbReference>
<dbReference type="InterPro" id="IPR049386">
    <property type="entry name" value="FCSD_central"/>
</dbReference>
<dbReference type="Pfam" id="PF21706">
    <property type="entry name" value="FCSD_central"/>
    <property type="match status" value="1"/>
</dbReference>
<accession>A0A2R8BEJ6</accession>
<feature type="chain" id="PRO_5015344004" evidence="3">
    <location>
        <begin position="27"/>
        <end position="421"/>
    </location>
</feature>
<feature type="domain" description="FAD/NAD(P)-binding" evidence="4">
    <location>
        <begin position="33"/>
        <end position="136"/>
    </location>
</feature>
<evidence type="ECO:0000256" key="1">
    <source>
        <dbReference type="ARBA" id="ARBA00022630"/>
    </source>
</evidence>
<dbReference type="OrthoDB" id="9802771at2"/>
<dbReference type="GO" id="GO:0050660">
    <property type="term" value="F:flavin adenine dinucleotide binding"/>
    <property type="evidence" value="ECO:0007669"/>
    <property type="project" value="InterPro"/>
</dbReference>
<dbReference type="InterPro" id="IPR052541">
    <property type="entry name" value="SQRD"/>
</dbReference>
<dbReference type="InterPro" id="IPR023753">
    <property type="entry name" value="FAD/NAD-binding_dom"/>
</dbReference>
<dbReference type="Pfam" id="PF07992">
    <property type="entry name" value="Pyr_redox_2"/>
    <property type="match status" value="1"/>
</dbReference>
<keyword evidence="8" id="KW-1185">Reference proteome</keyword>
<keyword evidence="7" id="KW-0560">Oxidoreductase</keyword>
<dbReference type="Pfam" id="PF09242">
    <property type="entry name" value="FCSD-flav_bind"/>
    <property type="match status" value="1"/>
</dbReference>
<reference evidence="7 8" key="1">
    <citation type="submission" date="2018-03" db="EMBL/GenBank/DDBJ databases">
        <authorList>
            <person name="Keele B.F."/>
        </authorList>
    </citation>
    <scope>NUCLEOTIDE SEQUENCE [LARGE SCALE GENOMIC DNA]</scope>
    <source>
        <strain evidence="7 8">CECT 8599</strain>
    </source>
</reference>
<evidence type="ECO:0000256" key="3">
    <source>
        <dbReference type="SAM" id="SignalP"/>
    </source>
</evidence>
<organism evidence="7 8">
    <name type="scientific">Ascidiaceihabitans donghaensis</name>
    <dbReference type="NCBI Taxonomy" id="1510460"/>
    <lineage>
        <taxon>Bacteria</taxon>
        <taxon>Pseudomonadati</taxon>
        <taxon>Pseudomonadota</taxon>
        <taxon>Alphaproteobacteria</taxon>
        <taxon>Rhodobacterales</taxon>
        <taxon>Paracoccaceae</taxon>
        <taxon>Ascidiaceihabitans</taxon>
    </lineage>
</organism>